<sequence length="105" mass="12165">MMACPMKLKFVKYWEECCLVLAITIVFYPRFKMDLVEYYYDKLYGVDAHTHVERVRKATFNLFNEYDDSSSQSEVEASQEVGSSSDHGMGAFLEDQLSGFDSWST</sequence>
<dbReference type="GO" id="GO:0003677">
    <property type="term" value="F:DNA binding"/>
    <property type="evidence" value="ECO:0007669"/>
    <property type="project" value="InterPro"/>
</dbReference>
<name>A0A8S0R7U3_OLEEU</name>
<proteinExistence type="predicted"/>
<feature type="compositionally biased region" description="Low complexity" evidence="1">
    <location>
        <begin position="69"/>
        <end position="85"/>
    </location>
</feature>
<reference evidence="3 4" key="1">
    <citation type="submission" date="2019-12" db="EMBL/GenBank/DDBJ databases">
        <authorList>
            <person name="Alioto T."/>
            <person name="Alioto T."/>
            <person name="Gomez Garrido J."/>
        </authorList>
    </citation>
    <scope>NUCLEOTIDE SEQUENCE [LARGE SCALE GENOMIC DNA]</scope>
</reference>
<dbReference type="AlphaFoldDB" id="A0A8S0R7U3"/>
<dbReference type="PANTHER" id="PTHR23272:SF184">
    <property type="entry name" value="OS03G0311250 PROTEIN"/>
    <property type="match status" value="1"/>
</dbReference>
<dbReference type="OrthoDB" id="1301613at2759"/>
<dbReference type="InterPro" id="IPR025525">
    <property type="entry name" value="hAT-like_transposase_RNase-H"/>
</dbReference>
<feature type="region of interest" description="Disordered" evidence="1">
    <location>
        <begin position="68"/>
        <end position="90"/>
    </location>
</feature>
<organism evidence="3 4">
    <name type="scientific">Olea europaea subsp. europaea</name>
    <dbReference type="NCBI Taxonomy" id="158383"/>
    <lineage>
        <taxon>Eukaryota</taxon>
        <taxon>Viridiplantae</taxon>
        <taxon>Streptophyta</taxon>
        <taxon>Embryophyta</taxon>
        <taxon>Tracheophyta</taxon>
        <taxon>Spermatophyta</taxon>
        <taxon>Magnoliopsida</taxon>
        <taxon>eudicotyledons</taxon>
        <taxon>Gunneridae</taxon>
        <taxon>Pentapetalae</taxon>
        <taxon>asterids</taxon>
        <taxon>lamiids</taxon>
        <taxon>Lamiales</taxon>
        <taxon>Oleaceae</taxon>
        <taxon>Oleeae</taxon>
        <taxon>Olea</taxon>
    </lineage>
</organism>
<evidence type="ECO:0000313" key="3">
    <source>
        <dbReference type="EMBL" id="CAA2975195.1"/>
    </source>
</evidence>
<dbReference type="PANTHER" id="PTHR23272">
    <property type="entry name" value="BED FINGER-RELATED"/>
    <property type="match status" value="1"/>
</dbReference>
<dbReference type="Proteomes" id="UP000594638">
    <property type="component" value="Unassembled WGS sequence"/>
</dbReference>
<evidence type="ECO:0000259" key="2">
    <source>
        <dbReference type="Pfam" id="PF14372"/>
    </source>
</evidence>
<accession>A0A8S0R7U3</accession>
<feature type="domain" description="hAT-like transposase RNase-H fold" evidence="2">
    <location>
        <begin position="2"/>
        <end position="66"/>
    </location>
</feature>
<comment type="caution">
    <text evidence="3">The sequence shown here is derived from an EMBL/GenBank/DDBJ whole genome shotgun (WGS) entry which is preliminary data.</text>
</comment>
<gene>
    <name evidence="3" type="ORF">OLEA9_A111200</name>
</gene>
<dbReference type="Gramene" id="OE9A111200T1">
    <property type="protein sequence ID" value="OE9A111200C1"/>
    <property type="gene ID" value="OE9A111200"/>
</dbReference>
<dbReference type="EMBL" id="CACTIH010002241">
    <property type="protein sequence ID" value="CAA2975195.1"/>
    <property type="molecule type" value="Genomic_DNA"/>
</dbReference>
<evidence type="ECO:0000256" key="1">
    <source>
        <dbReference type="SAM" id="MobiDB-lite"/>
    </source>
</evidence>
<protein>
    <submittedName>
        <fullName evidence="3">Zinc finger BED domain-containing RICESLEEPER 1-like</fullName>
    </submittedName>
</protein>
<evidence type="ECO:0000313" key="4">
    <source>
        <dbReference type="Proteomes" id="UP000594638"/>
    </source>
</evidence>
<dbReference type="Pfam" id="PF14372">
    <property type="entry name" value="hAT-like_RNase-H"/>
    <property type="match status" value="1"/>
</dbReference>
<keyword evidence="4" id="KW-1185">Reference proteome</keyword>